<dbReference type="KEGG" id="mbur:EQU24_17025"/>
<dbReference type="Gene3D" id="3.40.50.1820">
    <property type="entry name" value="alpha/beta hydrolase"/>
    <property type="match status" value="1"/>
</dbReference>
<proteinExistence type="predicted"/>
<sequence>MNRLKYWLVFIGGFWSVVCGATDAAREADYAERIAATLNIGEIVWLQANERKFLSIYTETEYPDIKEAAIILHDKGAHPDRKPLIHGLRTELPKHRWSTLALQMPLRESGAEAEDYFDLFVEATARLRAAINFLEKKEYETIAIVGHGMGALIALQAQSALQDDIKALAMIDIPVTGNRSASTLEWIRQAELPILDLLVGREMPIVAVSAAKRRLAAKDNTHYRQVSINDDEAMMVKRVYSWLRRAMEAFASAENDDEKEPAKNEADIQGN</sequence>
<dbReference type="SUPFAM" id="SSF53474">
    <property type="entry name" value="alpha/beta-Hydrolases"/>
    <property type="match status" value="1"/>
</dbReference>
<dbReference type="InterPro" id="IPR029058">
    <property type="entry name" value="AB_hydrolase_fold"/>
</dbReference>
<keyword evidence="2" id="KW-1185">Reference proteome</keyword>
<dbReference type="InterPro" id="IPR022529">
    <property type="entry name" value="DUF3530"/>
</dbReference>
<dbReference type="Pfam" id="PF12048">
    <property type="entry name" value="DUF3530"/>
    <property type="match status" value="2"/>
</dbReference>
<evidence type="ECO:0000313" key="1">
    <source>
        <dbReference type="EMBL" id="QCW83758.1"/>
    </source>
</evidence>
<name>A0A4P9UQP8_METBY</name>
<dbReference type="RefSeq" id="WP_017842423.1">
    <property type="nucleotide sequence ID" value="NZ_CP035467.1"/>
</dbReference>
<dbReference type="AlphaFoldDB" id="A0A4P9UQP8"/>
<reference evidence="2" key="1">
    <citation type="journal article" date="2019" name="J. Bacteriol.">
        <title>A Mutagenic Screen Identifies a TonB-Dependent Receptor Required for the Lanthanide Metal Switch in the Type I Methanotroph 'Methylotuvimicrobium buryatense' 5GB1C.</title>
        <authorList>
            <person name="Groom J.D."/>
            <person name="Ford S.M."/>
            <person name="Pesesky M.W."/>
            <person name="Lidstrom M.E."/>
        </authorList>
    </citation>
    <scope>NUCLEOTIDE SEQUENCE [LARGE SCALE GENOMIC DNA]</scope>
    <source>
        <strain evidence="2">5GB1C</strain>
    </source>
</reference>
<dbReference type="OrthoDB" id="9776279at2"/>
<dbReference type="Proteomes" id="UP000305881">
    <property type="component" value="Chromosome"/>
</dbReference>
<protein>
    <submittedName>
        <fullName evidence="1">DUF3530 family protein</fullName>
    </submittedName>
</protein>
<evidence type="ECO:0000313" key="2">
    <source>
        <dbReference type="Proteomes" id="UP000305881"/>
    </source>
</evidence>
<organism evidence="1 2">
    <name type="scientific">Methylotuvimicrobium buryatense</name>
    <name type="common">Methylomicrobium buryatense</name>
    <dbReference type="NCBI Taxonomy" id="95641"/>
    <lineage>
        <taxon>Bacteria</taxon>
        <taxon>Pseudomonadati</taxon>
        <taxon>Pseudomonadota</taxon>
        <taxon>Gammaproteobacteria</taxon>
        <taxon>Methylococcales</taxon>
        <taxon>Methylococcaceae</taxon>
        <taxon>Methylotuvimicrobium</taxon>
    </lineage>
</organism>
<accession>A0A4P9UQP8</accession>
<dbReference type="STRING" id="675511.GCA_000341735_04046"/>
<gene>
    <name evidence="1" type="ORF">EQU24_17025</name>
</gene>
<dbReference type="EMBL" id="CP035467">
    <property type="protein sequence ID" value="QCW83758.1"/>
    <property type="molecule type" value="Genomic_DNA"/>
</dbReference>